<dbReference type="NCBIfam" id="TIGR00229">
    <property type="entry name" value="sensory_box"/>
    <property type="match status" value="1"/>
</dbReference>
<dbReference type="Gene3D" id="3.30.450.20">
    <property type="entry name" value="PAS domain"/>
    <property type="match status" value="1"/>
</dbReference>
<dbReference type="InterPro" id="IPR013655">
    <property type="entry name" value="PAS_fold_3"/>
</dbReference>
<organism evidence="2 3">
    <name type="scientific">Ferrovibrio xuzhouensis</name>
    <dbReference type="NCBI Taxonomy" id="1576914"/>
    <lineage>
        <taxon>Bacteria</taxon>
        <taxon>Pseudomonadati</taxon>
        <taxon>Pseudomonadota</taxon>
        <taxon>Alphaproteobacteria</taxon>
        <taxon>Rhodospirillales</taxon>
        <taxon>Rhodospirillaceae</taxon>
        <taxon>Ferrovibrio</taxon>
    </lineage>
</organism>
<evidence type="ECO:0000313" key="3">
    <source>
        <dbReference type="Proteomes" id="UP001595711"/>
    </source>
</evidence>
<name>A0ABV7VJN1_9PROT</name>
<dbReference type="CDD" id="cd00130">
    <property type="entry name" value="PAS"/>
    <property type="match status" value="1"/>
</dbReference>
<dbReference type="InterPro" id="IPR000014">
    <property type="entry name" value="PAS"/>
</dbReference>
<dbReference type="Proteomes" id="UP001595711">
    <property type="component" value="Unassembled WGS sequence"/>
</dbReference>
<dbReference type="InterPro" id="IPR035965">
    <property type="entry name" value="PAS-like_dom_sf"/>
</dbReference>
<accession>A0ABV7VJN1</accession>
<evidence type="ECO:0000313" key="2">
    <source>
        <dbReference type="EMBL" id="MFC3677715.1"/>
    </source>
</evidence>
<dbReference type="EMBL" id="JBHRYJ010000005">
    <property type="protein sequence ID" value="MFC3677715.1"/>
    <property type="molecule type" value="Genomic_DNA"/>
</dbReference>
<keyword evidence="3" id="KW-1185">Reference proteome</keyword>
<evidence type="ECO:0000259" key="1">
    <source>
        <dbReference type="PROSITE" id="PS50112"/>
    </source>
</evidence>
<dbReference type="PROSITE" id="PS50112">
    <property type="entry name" value="PAS"/>
    <property type="match status" value="1"/>
</dbReference>
<dbReference type="RefSeq" id="WP_379729302.1">
    <property type="nucleotide sequence ID" value="NZ_JBHRYJ010000005.1"/>
</dbReference>
<feature type="domain" description="PAS" evidence="1">
    <location>
        <begin position="23"/>
        <end position="74"/>
    </location>
</feature>
<protein>
    <submittedName>
        <fullName evidence="2">PAS domain-containing protein</fullName>
    </submittedName>
</protein>
<sequence length="180" mass="20128">MTKTAFARTPRIGDNDILVCKTDLQGALTYANDSFAQAYGYGERDLIGQRHNFLRHPEMPRSIFAAIWQRLQAGTETFAVLKNRNSDGVDYWTFAQFSPCRDAAGRVTGYHTVQRGISPAAVAEIAPLYQRLRQAEIAAGDDEPGLQAGNRMLDHHLAGRHQDYDEFVLTLVLQYEPQAA</sequence>
<proteinExistence type="predicted"/>
<dbReference type="SUPFAM" id="SSF55785">
    <property type="entry name" value="PYP-like sensor domain (PAS domain)"/>
    <property type="match status" value="1"/>
</dbReference>
<gene>
    <name evidence="2" type="ORF">ACFOOQ_19340</name>
</gene>
<comment type="caution">
    <text evidence="2">The sequence shown here is derived from an EMBL/GenBank/DDBJ whole genome shotgun (WGS) entry which is preliminary data.</text>
</comment>
<dbReference type="Pfam" id="PF08447">
    <property type="entry name" value="PAS_3"/>
    <property type="match status" value="1"/>
</dbReference>
<reference evidence="3" key="1">
    <citation type="journal article" date="2019" name="Int. J. Syst. Evol. Microbiol.">
        <title>The Global Catalogue of Microorganisms (GCM) 10K type strain sequencing project: providing services to taxonomists for standard genome sequencing and annotation.</title>
        <authorList>
            <consortium name="The Broad Institute Genomics Platform"/>
            <consortium name="The Broad Institute Genome Sequencing Center for Infectious Disease"/>
            <person name="Wu L."/>
            <person name="Ma J."/>
        </authorList>
    </citation>
    <scope>NUCLEOTIDE SEQUENCE [LARGE SCALE GENOMIC DNA]</scope>
    <source>
        <strain evidence="3">KCTC 42182</strain>
    </source>
</reference>